<evidence type="ECO:0000256" key="2">
    <source>
        <dbReference type="SAM" id="SignalP"/>
    </source>
</evidence>
<evidence type="ECO:0000256" key="1">
    <source>
        <dbReference type="SAM" id="MobiDB-lite"/>
    </source>
</evidence>
<accession>A0A085WH07</accession>
<gene>
    <name evidence="3" type="ORF">DB31_8323</name>
</gene>
<feature type="region of interest" description="Disordered" evidence="1">
    <location>
        <begin position="19"/>
        <end position="88"/>
    </location>
</feature>
<feature type="chain" id="PRO_5001799560" evidence="2">
    <location>
        <begin position="22"/>
        <end position="279"/>
    </location>
</feature>
<organism evidence="3 4">
    <name type="scientific">Hyalangium minutum</name>
    <dbReference type="NCBI Taxonomy" id="394096"/>
    <lineage>
        <taxon>Bacteria</taxon>
        <taxon>Pseudomonadati</taxon>
        <taxon>Myxococcota</taxon>
        <taxon>Myxococcia</taxon>
        <taxon>Myxococcales</taxon>
        <taxon>Cystobacterineae</taxon>
        <taxon>Archangiaceae</taxon>
        <taxon>Hyalangium</taxon>
    </lineage>
</organism>
<dbReference type="AlphaFoldDB" id="A0A085WH07"/>
<dbReference type="STRING" id="394096.DB31_8323"/>
<dbReference type="EMBL" id="JMCB01000008">
    <property type="protein sequence ID" value="KFE66970.1"/>
    <property type="molecule type" value="Genomic_DNA"/>
</dbReference>
<dbReference type="Proteomes" id="UP000028725">
    <property type="component" value="Unassembled WGS sequence"/>
</dbReference>
<dbReference type="PRINTS" id="PR01217">
    <property type="entry name" value="PRICHEXTENSN"/>
</dbReference>
<keyword evidence="2" id="KW-0732">Signal</keyword>
<sequence>MKKLSWLMAILLFVGTPKTWAAEENPAPPAPKAKRKASAKTAAPAPAPAPAPEPPAKPASPPPAPAPAPAPAAPAPVAPAEAPEPAPSWLQGVGDLDMRVHLDGDILLAFVELGVAADLGLIPAGPGTVAVGAELSGGICLTACGLIGLLTGISVSDRFISPHARLTYHFLPPNQKLEGVDLYGLVLAGVTVSNQKVSGRIENVDFSFTGTGVGPSLGLGLGAKKFVKERLFIGGEVRLRYARGDYHYSEQVENITLLGVDPDWSQTGLSLLVFGGIRI</sequence>
<reference evidence="3 4" key="1">
    <citation type="submission" date="2014-04" db="EMBL/GenBank/DDBJ databases">
        <title>Genome assembly of Hyalangium minutum DSM 14724.</title>
        <authorList>
            <person name="Sharma G."/>
            <person name="Subramanian S."/>
        </authorList>
    </citation>
    <scope>NUCLEOTIDE SEQUENCE [LARGE SCALE GENOMIC DNA]</scope>
    <source>
        <strain evidence="3 4">DSM 14724</strain>
    </source>
</reference>
<keyword evidence="4" id="KW-1185">Reference proteome</keyword>
<protein>
    <submittedName>
        <fullName evidence="3">Putative outer membrane autotransporter barrel</fullName>
    </submittedName>
</protein>
<comment type="caution">
    <text evidence="3">The sequence shown here is derived from an EMBL/GenBank/DDBJ whole genome shotgun (WGS) entry which is preliminary data.</text>
</comment>
<proteinExistence type="predicted"/>
<dbReference type="OrthoDB" id="5516295at2"/>
<name>A0A085WH07_9BACT</name>
<evidence type="ECO:0000313" key="3">
    <source>
        <dbReference type="EMBL" id="KFE66970.1"/>
    </source>
</evidence>
<feature type="compositionally biased region" description="Pro residues" evidence="1">
    <location>
        <begin position="45"/>
        <end position="86"/>
    </location>
</feature>
<evidence type="ECO:0000313" key="4">
    <source>
        <dbReference type="Proteomes" id="UP000028725"/>
    </source>
</evidence>
<dbReference type="RefSeq" id="WP_157232098.1">
    <property type="nucleotide sequence ID" value="NZ_JMCB01000008.1"/>
</dbReference>
<feature type="signal peptide" evidence="2">
    <location>
        <begin position="1"/>
        <end position="21"/>
    </location>
</feature>